<keyword evidence="2" id="KW-1185">Reference proteome</keyword>
<sequence length="96" mass="11183">MFCFHLYIIINALVCPSAEDEHIKDGEKAFLYSKAAQYTIITIKMSQATVYETAKNQLCHLQHHHSIIHKSRMTEYISRSIKEFENSGHREERLTG</sequence>
<dbReference type="Proteomes" id="UP000003112">
    <property type="component" value="Unassembled WGS sequence"/>
</dbReference>
<dbReference type="AlphaFoldDB" id="E6K673"/>
<organism evidence="1 2">
    <name type="scientific">Segatella buccae ATCC 33574</name>
    <dbReference type="NCBI Taxonomy" id="873513"/>
    <lineage>
        <taxon>Bacteria</taxon>
        <taxon>Pseudomonadati</taxon>
        <taxon>Bacteroidota</taxon>
        <taxon>Bacteroidia</taxon>
        <taxon>Bacteroidales</taxon>
        <taxon>Prevotellaceae</taxon>
        <taxon>Segatella</taxon>
    </lineage>
</organism>
<gene>
    <name evidence="1" type="ORF">HMPREF6485_1109</name>
</gene>
<comment type="caution">
    <text evidence="1">The sequence shown here is derived from an EMBL/GenBank/DDBJ whole genome shotgun (WGS) entry which is preliminary data.</text>
</comment>
<dbReference type="HOGENOM" id="CLU_2357361_0_0_10"/>
<dbReference type="EMBL" id="AEPD01000022">
    <property type="protein sequence ID" value="EFU30906.1"/>
    <property type="molecule type" value="Genomic_DNA"/>
</dbReference>
<evidence type="ECO:0000313" key="2">
    <source>
        <dbReference type="Proteomes" id="UP000003112"/>
    </source>
</evidence>
<name>E6K673_9BACT</name>
<proteinExistence type="predicted"/>
<dbReference type="STRING" id="873513.HMPREF6485_1109"/>
<accession>E6K673</accession>
<evidence type="ECO:0000313" key="1">
    <source>
        <dbReference type="EMBL" id="EFU30906.1"/>
    </source>
</evidence>
<reference evidence="1 2" key="1">
    <citation type="submission" date="2010-10" db="EMBL/GenBank/DDBJ databases">
        <authorList>
            <person name="Muzny D."/>
            <person name="Qin X."/>
            <person name="Deng J."/>
            <person name="Jiang H."/>
            <person name="Liu Y."/>
            <person name="Qu J."/>
            <person name="Song X.-Z."/>
            <person name="Zhang L."/>
            <person name="Thornton R."/>
            <person name="Coyle M."/>
            <person name="Francisco L."/>
            <person name="Jackson L."/>
            <person name="Javaid M."/>
            <person name="Korchina V."/>
            <person name="Kovar C."/>
            <person name="Mata R."/>
            <person name="Mathew T."/>
            <person name="Ngo R."/>
            <person name="Nguyen L."/>
            <person name="Nguyen N."/>
            <person name="Okwuonu G."/>
            <person name="Ongeri F."/>
            <person name="Pham C."/>
            <person name="Simmons D."/>
            <person name="Wilczek-Boney K."/>
            <person name="Hale W."/>
            <person name="Jakkamsetti A."/>
            <person name="Pham P."/>
            <person name="Ruth R."/>
            <person name="San Lucas F."/>
            <person name="Warren J."/>
            <person name="Zhang J."/>
            <person name="Zhao Z."/>
            <person name="Zhou C."/>
            <person name="Zhu D."/>
            <person name="Lee S."/>
            <person name="Bess C."/>
            <person name="Blankenburg K."/>
            <person name="Forbes L."/>
            <person name="Fu Q."/>
            <person name="Gubbala S."/>
            <person name="Hirani K."/>
            <person name="Jayaseelan J.C."/>
            <person name="Lara F."/>
            <person name="Munidasa M."/>
            <person name="Palculict T."/>
            <person name="Patil S."/>
            <person name="Pu L.-L."/>
            <person name="Saada N."/>
            <person name="Tang L."/>
            <person name="Weissenberger G."/>
            <person name="Zhu Y."/>
            <person name="Hemphill L."/>
            <person name="Shang Y."/>
            <person name="Youmans B."/>
            <person name="Ayvaz T."/>
            <person name="Ross M."/>
            <person name="Santibanez J."/>
            <person name="Aqrawi P."/>
            <person name="Gross S."/>
            <person name="Joshi V."/>
            <person name="Fowler G."/>
            <person name="Nazareth L."/>
            <person name="Reid J."/>
            <person name="Worley K."/>
            <person name="Petrosino J."/>
            <person name="Highlander S."/>
            <person name="Gibbs R."/>
        </authorList>
    </citation>
    <scope>NUCLEOTIDE SEQUENCE [LARGE SCALE GENOMIC DNA]</scope>
    <source>
        <strain evidence="1 2">ATCC 33574</strain>
    </source>
</reference>
<protein>
    <submittedName>
        <fullName evidence="1">Uncharacterized protein</fullName>
    </submittedName>
</protein>